<dbReference type="EMBL" id="PJEX01000009">
    <property type="protein sequence ID" value="TKW59468.1"/>
    <property type="molecule type" value="Genomic_DNA"/>
</dbReference>
<dbReference type="STRING" id="1306861.A0A4U6XU79"/>
<proteinExistence type="predicted"/>
<evidence type="ECO:0000313" key="1">
    <source>
        <dbReference type="EMBL" id="TKW59468.1"/>
    </source>
</evidence>
<reference evidence="1 2" key="1">
    <citation type="journal article" date="2019" name="PLoS ONE">
        <title>Comparative genome analysis indicates high evolutionary potential of pathogenicity genes in Colletotrichum tanaceti.</title>
        <authorList>
            <person name="Lelwala R.V."/>
            <person name="Korhonen P.K."/>
            <person name="Young N.D."/>
            <person name="Scott J.B."/>
            <person name="Ades P.A."/>
            <person name="Gasser R.B."/>
            <person name="Taylor P.W.J."/>
        </authorList>
    </citation>
    <scope>NUCLEOTIDE SEQUENCE [LARGE SCALE GENOMIC DNA]</scope>
    <source>
        <strain evidence="1">BRIP57314</strain>
    </source>
</reference>
<gene>
    <name evidence="1" type="ORF">CTA1_11486</name>
</gene>
<comment type="caution">
    <text evidence="1">The sequence shown here is derived from an EMBL/GenBank/DDBJ whole genome shotgun (WGS) entry which is preliminary data.</text>
</comment>
<keyword evidence="2" id="KW-1185">Reference proteome</keyword>
<dbReference type="AlphaFoldDB" id="A0A4U6XU79"/>
<name>A0A4U6XU79_9PEZI</name>
<protein>
    <submittedName>
        <fullName evidence="1">Uncharacterized protein</fullName>
    </submittedName>
</protein>
<dbReference type="OrthoDB" id="4521980at2759"/>
<sequence>MYRTFLRSSFSSSRNLPVARLYHRQISYFSTSRHAPVTSLYHRQIPDLSAKRGCFLFNFHCRQSSTKRVTVPDEWIIPIADPRTEKWDVEISQEDADKLLNGLSVPDMDYRWLCYSDGPDQTGTIVVHFCRSWTGREFIRLKIMCQSHPTAATNDKTNRITEITWLPSRHDPSKVPFDMRPKEMAIEFCRGMLKCKLENVA</sequence>
<accession>A0A4U6XU79</accession>
<dbReference type="Proteomes" id="UP000310108">
    <property type="component" value="Unassembled WGS sequence"/>
</dbReference>
<organism evidence="1 2">
    <name type="scientific">Colletotrichum tanaceti</name>
    <dbReference type="NCBI Taxonomy" id="1306861"/>
    <lineage>
        <taxon>Eukaryota</taxon>
        <taxon>Fungi</taxon>
        <taxon>Dikarya</taxon>
        <taxon>Ascomycota</taxon>
        <taxon>Pezizomycotina</taxon>
        <taxon>Sordariomycetes</taxon>
        <taxon>Hypocreomycetidae</taxon>
        <taxon>Glomerellales</taxon>
        <taxon>Glomerellaceae</taxon>
        <taxon>Colletotrichum</taxon>
        <taxon>Colletotrichum destructivum species complex</taxon>
    </lineage>
</organism>
<evidence type="ECO:0000313" key="2">
    <source>
        <dbReference type="Proteomes" id="UP000310108"/>
    </source>
</evidence>